<dbReference type="Proteomes" id="UP000178690">
    <property type="component" value="Unassembled WGS sequence"/>
</dbReference>
<name>A0A1G2PMR3_TERXR</name>
<evidence type="ECO:0000313" key="3">
    <source>
        <dbReference type="Proteomes" id="UP000178690"/>
    </source>
</evidence>
<protein>
    <submittedName>
        <fullName evidence="2">Uncharacterized protein</fullName>
    </submittedName>
</protein>
<keyword evidence="1" id="KW-1133">Transmembrane helix</keyword>
<sequence>MTLIETVIYITLFTLVFSAATGFLINILHVAIAVRADQALVANIALALKTMELEVRHADAVYTSTSVFDNDGGQLSLRTPRSAPTDHEAAYVDFYLDNGVVYERRDDGSSPLALTSGDIDVSVFRIERYTSSSAEGVRLIVTAEPANVSTVLTEPRTLRTFVVIRPFTP</sequence>
<gene>
    <name evidence="2" type="ORF">A2682_03215</name>
</gene>
<feature type="transmembrane region" description="Helical" evidence="1">
    <location>
        <begin position="6"/>
        <end position="28"/>
    </location>
</feature>
<accession>A0A1G2PMR3</accession>
<keyword evidence="1" id="KW-0472">Membrane</keyword>
<dbReference type="AlphaFoldDB" id="A0A1G2PMR3"/>
<proteinExistence type="predicted"/>
<dbReference type="EMBL" id="MHST01000006">
    <property type="protein sequence ID" value="OHA49620.1"/>
    <property type="molecule type" value="Genomic_DNA"/>
</dbReference>
<keyword evidence="1" id="KW-0812">Transmembrane</keyword>
<evidence type="ECO:0000256" key="1">
    <source>
        <dbReference type="SAM" id="Phobius"/>
    </source>
</evidence>
<dbReference type="STRING" id="1802363.A2682_03215"/>
<organism evidence="2 3">
    <name type="scientific">Terrybacteria sp. (strain RIFCSPHIGHO2_01_FULL_58_15)</name>
    <dbReference type="NCBI Taxonomy" id="1802363"/>
    <lineage>
        <taxon>Bacteria</taxon>
        <taxon>Candidatus Terryibacteriota</taxon>
    </lineage>
</organism>
<evidence type="ECO:0000313" key="2">
    <source>
        <dbReference type="EMBL" id="OHA49620.1"/>
    </source>
</evidence>
<comment type="caution">
    <text evidence="2">The sequence shown here is derived from an EMBL/GenBank/DDBJ whole genome shotgun (WGS) entry which is preliminary data.</text>
</comment>
<reference evidence="2 3" key="1">
    <citation type="journal article" date="2016" name="Nat. Commun.">
        <title>Thousands of microbial genomes shed light on interconnected biogeochemical processes in an aquifer system.</title>
        <authorList>
            <person name="Anantharaman K."/>
            <person name="Brown C.T."/>
            <person name="Hug L.A."/>
            <person name="Sharon I."/>
            <person name="Castelle C.J."/>
            <person name="Probst A.J."/>
            <person name="Thomas B.C."/>
            <person name="Singh A."/>
            <person name="Wilkins M.J."/>
            <person name="Karaoz U."/>
            <person name="Brodie E.L."/>
            <person name="Williams K.H."/>
            <person name="Hubbard S.S."/>
            <person name="Banfield J.F."/>
        </authorList>
    </citation>
    <scope>NUCLEOTIDE SEQUENCE [LARGE SCALE GENOMIC DNA]</scope>
    <source>
        <strain evidence="3">RIFCSPHIGHO2_01_FULL_58_15</strain>
    </source>
</reference>